<feature type="transmembrane region" description="Helical" evidence="6">
    <location>
        <begin position="299"/>
        <end position="320"/>
    </location>
</feature>
<reference evidence="8 9" key="1">
    <citation type="submission" date="2022-05" db="EMBL/GenBank/DDBJ databases">
        <authorList>
            <consortium name="Genoscope - CEA"/>
            <person name="William W."/>
        </authorList>
    </citation>
    <scope>NUCLEOTIDE SEQUENCE [LARGE SCALE GENOMIC DNA]</scope>
</reference>
<feature type="domain" description="Major facilitator superfamily (MFS) profile" evidence="7">
    <location>
        <begin position="47"/>
        <end position="440"/>
    </location>
</feature>
<feature type="transmembrane region" description="Helical" evidence="6">
    <location>
        <begin position="418"/>
        <end position="435"/>
    </location>
</feature>
<dbReference type="InterPro" id="IPR036259">
    <property type="entry name" value="MFS_trans_sf"/>
</dbReference>
<dbReference type="SUPFAM" id="SSF103473">
    <property type="entry name" value="MFS general substrate transporter"/>
    <property type="match status" value="1"/>
</dbReference>
<evidence type="ECO:0000313" key="9">
    <source>
        <dbReference type="Proteomes" id="UP001159405"/>
    </source>
</evidence>
<keyword evidence="4 6" id="KW-0472">Membrane</keyword>
<dbReference type="Proteomes" id="UP001159405">
    <property type="component" value="Unassembled WGS sequence"/>
</dbReference>
<name>A0ABN8R3X0_9CNID</name>
<accession>A0ABN8R3X0</accession>
<sequence>MSQDIEVRKRYEMTEESSPDKEEMTFSSSETMKTSVEFMLNRKRKWLIFNTHLNAAIYSSCFWVQIGVLPYLSKKLGADPVVFGYLQTTFAVVQLCGGPIFGRFGDLFGSRAALVLSFAAAAVSYSILGLASTVSMLFLSRLPSVFMHAMQGSQMVVTDISDKDGRADALGKLGVSYAIGMVIGPFIGGLITKNYGEQSAAFFAAFFSCLSIILAFSFIPGNTKAMSKEEKPATDDTENSEKKDGGVFSVKKILHLLKIPTVFFLIVVKVITGIPFGIFQSMFSLVSMEFFKLEPQQNGFVMSYVGCLSIIVQGLIVGVLSRRFSEAVLLRSSICVIALAYALLYMVTDIYQFCVVIIPMVVGGTTLNVITTSAMTKSVVIKETGAVLGLSMATNSLIRTVSPTLGSIMYKHYGWPSFGLLGLVVNAAVAVFLFIHGKETF</sequence>
<proteinExistence type="predicted"/>
<feature type="compositionally biased region" description="Basic and acidic residues" evidence="5">
    <location>
        <begin position="1"/>
        <end position="24"/>
    </location>
</feature>
<gene>
    <name evidence="8" type="ORF">PLOB_00014574</name>
</gene>
<evidence type="ECO:0000256" key="6">
    <source>
        <dbReference type="SAM" id="Phobius"/>
    </source>
</evidence>
<evidence type="ECO:0000313" key="8">
    <source>
        <dbReference type="EMBL" id="CAH3174093.1"/>
    </source>
</evidence>
<dbReference type="Pfam" id="PF07690">
    <property type="entry name" value="MFS_1"/>
    <property type="match status" value="1"/>
</dbReference>
<dbReference type="EMBL" id="CALNXK010000187">
    <property type="protein sequence ID" value="CAH3174093.1"/>
    <property type="molecule type" value="Genomic_DNA"/>
</dbReference>
<keyword evidence="2 6" id="KW-0812">Transmembrane</keyword>
<feature type="transmembrane region" description="Helical" evidence="6">
    <location>
        <begin position="261"/>
        <end position="279"/>
    </location>
</feature>
<evidence type="ECO:0000259" key="7">
    <source>
        <dbReference type="PROSITE" id="PS50850"/>
    </source>
</evidence>
<dbReference type="PANTHER" id="PTHR24002">
    <property type="entry name" value="SOLUTE CARRIER FAMILY 22 MEMBER 18"/>
    <property type="match status" value="1"/>
</dbReference>
<comment type="caution">
    <text evidence="8">The sequence shown here is derived from an EMBL/GenBank/DDBJ whole genome shotgun (WGS) entry which is preliminary data.</text>
</comment>
<organism evidence="8 9">
    <name type="scientific">Porites lobata</name>
    <dbReference type="NCBI Taxonomy" id="104759"/>
    <lineage>
        <taxon>Eukaryota</taxon>
        <taxon>Metazoa</taxon>
        <taxon>Cnidaria</taxon>
        <taxon>Anthozoa</taxon>
        <taxon>Hexacorallia</taxon>
        <taxon>Scleractinia</taxon>
        <taxon>Fungiina</taxon>
        <taxon>Poritidae</taxon>
        <taxon>Porites</taxon>
    </lineage>
</organism>
<dbReference type="Gene3D" id="1.20.1250.20">
    <property type="entry name" value="MFS general substrate transporter like domains"/>
    <property type="match status" value="1"/>
</dbReference>
<comment type="subcellular location">
    <subcellularLocation>
        <location evidence="1">Membrane</location>
        <topology evidence="1">Multi-pass membrane protein</topology>
    </subcellularLocation>
</comment>
<feature type="transmembrane region" description="Helical" evidence="6">
    <location>
        <begin position="113"/>
        <end position="139"/>
    </location>
</feature>
<protein>
    <recommendedName>
        <fullName evidence="7">Major facilitator superfamily (MFS) profile domain-containing protein</fullName>
    </recommendedName>
</protein>
<evidence type="ECO:0000256" key="4">
    <source>
        <dbReference type="ARBA" id="ARBA00023136"/>
    </source>
</evidence>
<feature type="region of interest" description="Disordered" evidence="5">
    <location>
        <begin position="1"/>
        <end position="26"/>
    </location>
</feature>
<dbReference type="InterPro" id="IPR011701">
    <property type="entry name" value="MFS"/>
</dbReference>
<dbReference type="PRINTS" id="PR01035">
    <property type="entry name" value="TCRTETA"/>
</dbReference>
<feature type="transmembrane region" description="Helical" evidence="6">
    <location>
        <begin position="327"/>
        <end position="344"/>
    </location>
</feature>
<feature type="transmembrane region" description="Helical" evidence="6">
    <location>
        <begin position="379"/>
        <end position="398"/>
    </location>
</feature>
<evidence type="ECO:0000256" key="2">
    <source>
        <dbReference type="ARBA" id="ARBA00022692"/>
    </source>
</evidence>
<feature type="transmembrane region" description="Helical" evidence="6">
    <location>
        <begin position="350"/>
        <end position="370"/>
    </location>
</feature>
<dbReference type="PANTHER" id="PTHR24002:SF3">
    <property type="entry name" value="SOLUTE CARRIER FAMILY 22 MEMBER 18"/>
    <property type="match status" value="1"/>
</dbReference>
<dbReference type="InterPro" id="IPR001958">
    <property type="entry name" value="Tet-R_TetA/multi-R_MdtG-like"/>
</dbReference>
<dbReference type="InterPro" id="IPR020846">
    <property type="entry name" value="MFS_dom"/>
</dbReference>
<feature type="transmembrane region" description="Helical" evidence="6">
    <location>
        <begin position="81"/>
        <end position="101"/>
    </location>
</feature>
<evidence type="ECO:0000256" key="5">
    <source>
        <dbReference type="SAM" id="MobiDB-lite"/>
    </source>
</evidence>
<feature type="transmembrane region" description="Helical" evidence="6">
    <location>
        <begin position="47"/>
        <end position="69"/>
    </location>
</feature>
<feature type="transmembrane region" description="Helical" evidence="6">
    <location>
        <begin position="200"/>
        <end position="219"/>
    </location>
</feature>
<keyword evidence="9" id="KW-1185">Reference proteome</keyword>
<evidence type="ECO:0000256" key="1">
    <source>
        <dbReference type="ARBA" id="ARBA00004141"/>
    </source>
</evidence>
<evidence type="ECO:0000256" key="3">
    <source>
        <dbReference type="ARBA" id="ARBA00022989"/>
    </source>
</evidence>
<dbReference type="CDD" id="cd17331">
    <property type="entry name" value="MFS_SLC22A18"/>
    <property type="match status" value="1"/>
</dbReference>
<keyword evidence="3 6" id="KW-1133">Transmembrane helix</keyword>
<dbReference type="PROSITE" id="PS50850">
    <property type="entry name" value="MFS"/>
    <property type="match status" value="1"/>
</dbReference>